<sequence length="157" mass="16720">MSVTHTHHGMPHLLRRALWFLSAGVLGAVTLWLLLAIFSTPSASAAPIGTSNGIVHTAKVDPAHQAAKNKAASMQRKNDAEVKGKQTPKPKPNPQANKPAPKASKSKTKPNPQANKANKAKTKPNPQANKSTPKASKSKTKPNPTLTSRHRPYAALL</sequence>
<accession>A0A9W6VFX4</accession>
<dbReference type="Proteomes" id="UP001165136">
    <property type="component" value="Unassembled WGS sequence"/>
</dbReference>
<gene>
    <name evidence="2" type="ORF">Atai01_15450</name>
</gene>
<feature type="region of interest" description="Disordered" evidence="1">
    <location>
        <begin position="59"/>
        <end position="157"/>
    </location>
</feature>
<dbReference type="EMBL" id="BSTI01000003">
    <property type="protein sequence ID" value="GLY64926.1"/>
    <property type="molecule type" value="Genomic_DNA"/>
</dbReference>
<keyword evidence="3" id="KW-1185">Reference proteome</keyword>
<evidence type="ECO:0000313" key="3">
    <source>
        <dbReference type="Proteomes" id="UP001165136"/>
    </source>
</evidence>
<dbReference type="RefSeq" id="WP_285486353.1">
    <property type="nucleotide sequence ID" value="NZ_BSTI01000003.1"/>
</dbReference>
<feature type="compositionally biased region" description="Basic residues" evidence="1">
    <location>
        <begin position="148"/>
        <end position="157"/>
    </location>
</feature>
<reference evidence="2" key="1">
    <citation type="submission" date="2023-03" db="EMBL/GenBank/DDBJ databases">
        <title>Amycolatopsis taiwanensis NBRC 103393.</title>
        <authorList>
            <person name="Ichikawa N."/>
            <person name="Sato H."/>
            <person name="Tonouchi N."/>
        </authorList>
    </citation>
    <scope>NUCLEOTIDE SEQUENCE</scope>
    <source>
        <strain evidence="2">NBRC 103393</strain>
    </source>
</reference>
<comment type="caution">
    <text evidence="2">The sequence shown here is derived from an EMBL/GenBank/DDBJ whole genome shotgun (WGS) entry which is preliminary data.</text>
</comment>
<feature type="compositionally biased region" description="Low complexity" evidence="1">
    <location>
        <begin position="94"/>
        <end position="145"/>
    </location>
</feature>
<evidence type="ECO:0000313" key="2">
    <source>
        <dbReference type="EMBL" id="GLY64926.1"/>
    </source>
</evidence>
<name>A0A9W6VFX4_9PSEU</name>
<proteinExistence type="predicted"/>
<dbReference type="AlphaFoldDB" id="A0A9W6VFX4"/>
<protein>
    <submittedName>
        <fullName evidence="2">Uncharacterized protein</fullName>
    </submittedName>
</protein>
<organism evidence="2 3">
    <name type="scientific">Amycolatopsis taiwanensis</name>
    <dbReference type="NCBI Taxonomy" id="342230"/>
    <lineage>
        <taxon>Bacteria</taxon>
        <taxon>Bacillati</taxon>
        <taxon>Actinomycetota</taxon>
        <taxon>Actinomycetes</taxon>
        <taxon>Pseudonocardiales</taxon>
        <taxon>Pseudonocardiaceae</taxon>
        <taxon>Amycolatopsis</taxon>
    </lineage>
</organism>
<evidence type="ECO:0000256" key="1">
    <source>
        <dbReference type="SAM" id="MobiDB-lite"/>
    </source>
</evidence>